<dbReference type="Proteomes" id="UP000034455">
    <property type="component" value="Unassembled WGS sequence"/>
</dbReference>
<sequence>MIQPYIIKKGDMTLQPCHLPVGQYEGTRVLRYKEDESTIKERTHKIIDRSCRFYGSSYVFKKEDTIRITGISSKPPILFTPLFPTYFFPTHSDRKTQNTWINIHYVQSIKSLKDKKCRVNFVDNQSIVVNISAHSMQHQYLNGIYYYYMMDRAARVATFDPESPIDYTKPQLNIYEALAKYSLFESK</sequence>
<dbReference type="Pfam" id="PF06338">
    <property type="entry name" value="ComK"/>
    <property type="match status" value="1"/>
</dbReference>
<accession>A0A0M2NXT8</accession>
<dbReference type="EMBL" id="LAKJ01000016">
    <property type="protein sequence ID" value="KKI63334.1"/>
    <property type="molecule type" value="Genomic_DNA"/>
</dbReference>
<name>A0A0M2NXT8_STACC</name>
<protein>
    <submittedName>
        <fullName evidence="1">Competence transcription factor</fullName>
    </submittedName>
</protein>
<evidence type="ECO:0000313" key="1">
    <source>
        <dbReference type="EMBL" id="KKI63334.1"/>
    </source>
</evidence>
<dbReference type="PIRSF" id="PIRSF011560">
    <property type="entry name" value="ComK"/>
    <property type="match status" value="1"/>
</dbReference>
<proteinExistence type="predicted"/>
<organism evidence="1 2">
    <name type="scientific">Staphylococcus cohnii subsp. cohnii</name>
    <dbReference type="NCBI Taxonomy" id="74704"/>
    <lineage>
        <taxon>Bacteria</taxon>
        <taxon>Bacillati</taxon>
        <taxon>Bacillota</taxon>
        <taxon>Bacilli</taxon>
        <taxon>Bacillales</taxon>
        <taxon>Staphylococcaceae</taxon>
        <taxon>Staphylococcus</taxon>
        <taxon>Staphylococcus cohnii species complex</taxon>
    </lineage>
</organism>
<gene>
    <name evidence="1" type="ORF">UF66_0883</name>
</gene>
<dbReference type="GO" id="GO:0030420">
    <property type="term" value="P:establishment of competence for transformation"/>
    <property type="evidence" value="ECO:0007669"/>
    <property type="project" value="InterPro"/>
</dbReference>
<dbReference type="AlphaFoldDB" id="A0A0M2NXT8"/>
<comment type="caution">
    <text evidence="1">The sequence shown here is derived from an EMBL/GenBank/DDBJ whole genome shotgun (WGS) entry which is preliminary data.</text>
</comment>
<dbReference type="PATRIC" id="fig|74704.6.peg.902"/>
<reference evidence="1 2" key="1">
    <citation type="submission" date="2015-03" db="EMBL/GenBank/DDBJ databases">
        <title>Genome Assembly of Staphylococcus cohnii subsp. cohnii strain G22B2.</title>
        <authorList>
            <person name="Nair G."/>
            <person name="Kaur G."/>
            <person name="Khatri I."/>
            <person name="Singh N.K."/>
            <person name="Sathyabama S."/>
            <person name="Maurya S.K."/>
            <person name="Subramanian S."/>
            <person name="Agrewala J.N."/>
            <person name="Mayilraj S."/>
        </authorList>
    </citation>
    <scope>NUCLEOTIDE SEQUENCE [LARGE SCALE GENOMIC DNA]</scope>
    <source>
        <strain evidence="1 2">G22B2</strain>
    </source>
</reference>
<evidence type="ECO:0000313" key="2">
    <source>
        <dbReference type="Proteomes" id="UP000034455"/>
    </source>
</evidence>
<dbReference type="RefSeq" id="WP_019469092.1">
    <property type="nucleotide sequence ID" value="NZ_LAKJ01000016.1"/>
</dbReference>
<dbReference type="InterPro" id="IPR010461">
    <property type="entry name" value="ComK"/>
</dbReference>